<evidence type="ECO:0000256" key="1">
    <source>
        <dbReference type="ARBA" id="ARBA00006328"/>
    </source>
</evidence>
<keyword evidence="2" id="KW-0521">NADP</keyword>
<evidence type="ECO:0000313" key="4">
    <source>
        <dbReference type="EMBL" id="KAK7031125.1"/>
    </source>
</evidence>
<dbReference type="InterPro" id="IPR036291">
    <property type="entry name" value="NAD(P)-bd_dom_sf"/>
</dbReference>
<evidence type="ECO:0000259" key="3">
    <source>
        <dbReference type="Pfam" id="PF05368"/>
    </source>
</evidence>
<dbReference type="SUPFAM" id="SSF51735">
    <property type="entry name" value="NAD(P)-binding Rossmann-fold domains"/>
    <property type="match status" value="1"/>
</dbReference>
<dbReference type="Gene3D" id="3.40.50.720">
    <property type="entry name" value="NAD(P)-binding Rossmann-like Domain"/>
    <property type="match status" value="1"/>
</dbReference>
<keyword evidence="5" id="KW-1185">Reference proteome</keyword>
<dbReference type="InterPro" id="IPR008030">
    <property type="entry name" value="NmrA-like"/>
</dbReference>
<comment type="caution">
    <text evidence="4">The sequence shown here is derived from an EMBL/GenBank/DDBJ whole genome shotgun (WGS) entry which is preliminary data.</text>
</comment>
<evidence type="ECO:0000256" key="2">
    <source>
        <dbReference type="ARBA" id="ARBA00022857"/>
    </source>
</evidence>
<name>A0AAW0BWN2_9AGAR</name>
<organism evidence="4 5">
    <name type="scientific">Paramarasmius palmivorus</name>
    <dbReference type="NCBI Taxonomy" id="297713"/>
    <lineage>
        <taxon>Eukaryota</taxon>
        <taxon>Fungi</taxon>
        <taxon>Dikarya</taxon>
        <taxon>Basidiomycota</taxon>
        <taxon>Agaricomycotina</taxon>
        <taxon>Agaricomycetes</taxon>
        <taxon>Agaricomycetidae</taxon>
        <taxon>Agaricales</taxon>
        <taxon>Marasmiineae</taxon>
        <taxon>Marasmiaceae</taxon>
        <taxon>Paramarasmius</taxon>
    </lineage>
</organism>
<evidence type="ECO:0000313" key="5">
    <source>
        <dbReference type="Proteomes" id="UP001383192"/>
    </source>
</evidence>
<dbReference type="GO" id="GO:0005634">
    <property type="term" value="C:nucleus"/>
    <property type="evidence" value="ECO:0007669"/>
    <property type="project" value="TreeGrafter"/>
</dbReference>
<protein>
    <recommendedName>
        <fullName evidence="3">NmrA-like domain-containing protein</fullName>
    </recommendedName>
</protein>
<dbReference type="AlphaFoldDB" id="A0AAW0BWN2"/>
<gene>
    <name evidence="4" type="ORF">VNI00_013733</name>
</gene>
<accession>A0AAW0BWN2</accession>
<dbReference type="Pfam" id="PF05368">
    <property type="entry name" value="NmrA"/>
    <property type="match status" value="1"/>
</dbReference>
<dbReference type="Gene3D" id="3.90.25.10">
    <property type="entry name" value="UDP-galactose 4-epimerase, domain 1"/>
    <property type="match status" value="1"/>
</dbReference>
<feature type="domain" description="NmrA-like" evidence="3">
    <location>
        <begin position="9"/>
        <end position="320"/>
    </location>
</feature>
<dbReference type="EMBL" id="JAYKXP010000071">
    <property type="protein sequence ID" value="KAK7031125.1"/>
    <property type="molecule type" value="Genomic_DNA"/>
</dbReference>
<dbReference type="PANTHER" id="PTHR42748">
    <property type="entry name" value="NITROGEN METABOLITE REPRESSION PROTEIN NMRA FAMILY MEMBER"/>
    <property type="match status" value="1"/>
</dbReference>
<dbReference type="InterPro" id="IPR051164">
    <property type="entry name" value="NmrA-like_oxidored"/>
</dbReference>
<comment type="similarity">
    <text evidence="1">Belongs to the NmrA-type oxidoreductase family.</text>
</comment>
<proteinExistence type="inferred from homology"/>
<dbReference type="Proteomes" id="UP001383192">
    <property type="component" value="Unassembled WGS sequence"/>
</dbReference>
<sequence>MSTSTFQPKTVLITGATGRQGHAVIHHLSQAPYADNFRILALTRNASSASAVGLKDLKNVEVVEGDLTKLESIRPIFEREKERGGEGGGIWGVFTVIAYPGLGVDADGEQSAGKNLATLSHEYQVQCFIYSGSDRAGEIYDDEARPHSSFWAKVAIERHIKELGKQGLKWTILRPTLFFENYVGPFGGTTFEVFKAGVKPDTPVQLLTVDDMGRIVRGIFLDPEPYIHQILVPCSDNLTFPQQEEIYKRATGRSISNVPLGGVVGKSILKMNWYTREMVEFRQQTSAAIVEGKVPEFQSQIDLATKALGPGEKWVSFEEWAKKTKGTDKERTKNWNGVSLSGLLSGRA</sequence>
<dbReference type="PANTHER" id="PTHR42748:SF7">
    <property type="entry name" value="NMRA LIKE REDOX SENSOR 1-RELATED"/>
    <property type="match status" value="1"/>
</dbReference>
<reference evidence="4 5" key="1">
    <citation type="submission" date="2024-01" db="EMBL/GenBank/DDBJ databases">
        <title>A draft genome for a cacao thread blight-causing isolate of Paramarasmius palmivorus.</title>
        <authorList>
            <person name="Baruah I.K."/>
            <person name="Bukari Y."/>
            <person name="Amoako-Attah I."/>
            <person name="Meinhardt L.W."/>
            <person name="Bailey B.A."/>
            <person name="Cohen S.P."/>
        </authorList>
    </citation>
    <scope>NUCLEOTIDE SEQUENCE [LARGE SCALE GENOMIC DNA]</scope>
    <source>
        <strain evidence="4 5">GH-12</strain>
    </source>
</reference>